<feature type="transmembrane region" description="Helical" evidence="7">
    <location>
        <begin position="182"/>
        <end position="201"/>
    </location>
</feature>
<evidence type="ECO:0000256" key="7">
    <source>
        <dbReference type="SAM" id="Phobius"/>
    </source>
</evidence>
<dbReference type="PANTHER" id="PTHR32322">
    <property type="entry name" value="INNER MEMBRANE TRANSPORTER"/>
    <property type="match status" value="1"/>
</dbReference>
<evidence type="ECO:0000256" key="3">
    <source>
        <dbReference type="ARBA" id="ARBA00022475"/>
    </source>
</evidence>
<evidence type="ECO:0000259" key="8">
    <source>
        <dbReference type="Pfam" id="PF00892"/>
    </source>
</evidence>
<evidence type="ECO:0000256" key="2">
    <source>
        <dbReference type="ARBA" id="ARBA00007362"/>
    </source>
</evidence>
<dbReference type="InterPro" id="IPR050638">
    <property type="entry name" value="AA-Vitamin_Transporters"/>
</dbReference>
<feature type="transmembrane region" description="Helical" evidence="7">
    <location>
        <begin position="213"/>
        <end position="234"/>
    </location>
</feature>
<dbReference type="GO" id="GO:0005886">
    <property type="term" value="C:plasma membrane"/>
    <property type="evidence" value="ECO:0007669"/>
    <property type="project" value="UniProtKB-SubCell"/>
</dbReference>
<keyword evidence="3" id="KW-1003">Cell membrane</keyword>
<reference evidence="9" key="2">
    <citation type="submission" date="2020-09" db="EMBL/GenBank/DDBJ databases">
        <authorList>
            <person name="Sun Q."/>
            <person name="Zhou Y."/>
        </authorList>
    </citation>
    <scope>NUCLEOTIDE SEQUENCE</scope>
    <source>
        <strain evidence="9">CGMCC 1.15179</strain>
    </source>
</reference>
<accession>A0A8J2VC59</accession>
<keyword evidence="10" id="KW-1185">Reference proteome</keyword>
<evidence type="ECO:0000256" key="1">
    <source>
        <dbReference type="ARBA" id="ARBA00004651"/>
    </source>
</evidence>
<dbReference type="EMBL" id="BMHQ01000001">
    <property type="protein sequence ID" value="GGE03281.1"/>
    <property type="molecule type" value="Genomic_DNA"/>
</dbReference>
<name>A0A8J2VC59_9BACL</name>
<gene>
    <name evidence="9" type="ORF">GCM10011571_00120</name>
</gene>
<evidence type="ECO:0000313" key="9">
    <source>
        <dbReference type="EMBL" id="GGE03281.1"/>
    </source>
</evidence>
<organism evidence="9 10">
    <name type="scientific">Marinithermofilum abyssi</name>
    <dbReference type="NCBI Taxonomy" id="1571185"/>
    <lineage>
        <taxon>Bacteria</taxon>
        <taxon>Bacillati</taxon>
        <taxon>Bacillota</taxon>
        <taxon>Bacilli</taxon>
        <taxon>Bacillales</taxon>
        <taxon>Thermoactinomycetaceae</taxon>
        <taxon>Marinithermofilum</taxon>
    </lineage>
</organism>
<reference evidence="9" key="1">
    <citation type="journal article" date="2014" name="Int. J. Syst. Evol. Microbiol.">
        <title>Complete genome sequence of Corynebacterium casei LMG S-19264T (=DSM 44701T), isolated from a smear-ripened cheese.</title>
        <authorList>
            <consortium name="US DOE Joint Genome Institute (JGI-PGF)"/>
            <person name="Walter F."/>
            <person name="Albersmeier A."/>
            <person name="Kalinowski J."/>
            <person name="Ruckert C."/>
        </authorList>
    </citation>
    <scope>NUCLEOTIDE SEQUENCE</scope>
    <source>
        <strain evidence="9">CGMCC 1.15179</strain>
    </source>
</reference>
<feature type="domain" description="EamA" evidence="8">
    <location>
        <begin position="7"/>
        <end position="138"/>
    </location>
</feature>
<comment type="similarity">
    <text evidence="2">Belongs to the EamA transporter family.</text>
</comment>
<dbReference type="InterPro" id="IPR037185">
    <property type="entry name" value="EmrE-like"/>
</dbReference>
<sequence length="301" mass="32831">MNGRMMVQMVMVALFWAGVFPIGQWTVHTIHPVLVAFYRFVLTAVCLIVLLRIREPDTWKIGKEEWIPFLLLGATGIFAYNCFFFFGLKWAGAVKSSVIIASVPMVTAVLSVWLFRERLTLLQLVGVLLSFCGVVTVVTEGHLQTLGHLSLGDLCVFGAVASWTAYTLLGKRWMTTVSPLKATAYASLFGSGMLAPFAWIMSGSWKVPPTATWLHGATIVYMALFATVLAFVWWNDGVRQLGAGRAAIFLNLVPVFALTISTVSGHPLLPVHVAGAVLVITGVSMTTLLKKEEAVGESRPV</sequence>
<feature type="transmembrane region" description="Helical" evidence="7">
    <location>
        <begin position="269"/>
        <end position="289"/>
    </location>
</feature>
<dbReference type="Pfam" id="PF00892">
    <property type="entry name" value="EamA"/>
    <property type="match status" value="2"/>
</dbReference>
<protein>
    <submittedName>
        <fullName evidence="9">Membrane protein</fullName>
    </submittedName>
</protein>
<dbReference type="PANTHER" id="PTHR32322:SF18">
    <property type="entry name" value="S-ADENOSYLMETHIONINE_S-ADENOSYLHOMOCYSTEINE TRANSPORTER"/>
    <property type="match status" value="1"/>
</dbReference>
<evidence type="ECO:0000313" key="10">
    <source>
        <dbReference type="Proteomes" id="UP000625210"/>
    </source>
</evidence>
<keyword evidence="4 7" id="KW-0812">Transmembrane</keyword>
<dbReference type="Proteomes" id="UP000625210">
    <property type="component" value="Unassembled WGS sequence"/>
</dbReference>
<feature type="transmembrane region" description="Helical" evidence="7">
    <location>
        <begin position="66"/>
        <end position="88"/>
    </location>
</feature>
<proteinExistence type="inferred from homology"/>
<feature type="transmembrane region" description="Helical" evidence="7">
    <location>
        <begin position="151"/>
        <end position="170"/>
    </location>
</feature>
<dbReference type="RefSeq" id="WP_188645901.1">
    <property type="nucleotide sequence ID" value="NZ_BMHQ01000001.1"/>
</dbReference>
<feature type="transmembrane region" description="Helical" evidence="7">
    <location>
        <begin position="246"/>
        <end position="263"/>
    </location>
</feature>
<feature type="transmembrane region" description="Helical" evidence="7">
    <location>
        <begin position="94"/>
        <end position="114"/>
    </location>
</feature>
<evidence type="ECO:0000256" key="5">
    <source>
        <dbReference type="ARBA" id="ARBA00022989"/>
    </source>
</evidence>
<keyword evidence="5 7" id="KW-1133">Transmembrane helix</keyword>
<feature type="domain" description="EamA" evidence="8">
    <location>
        <begin position="151"/>
        <end position="287"/>
    </location>
</feature>
<dbReference type="InterPro" id="IPR000620">
    <property type="entry name" value="EamA_dom"/>
</dbReference>
<comment type="caution">
    <text evidence="9">The sequence shown here is derived from an EMBL/GenBank/DDBJ whole genome shotgun (WGS) entry which is preliminary data.</text>
</comment>
<comment type="subcellular location">
    <subcellularLocation>
        <location evidence="1">Cell membrane</location>
        <topology evidence="1">Multi-pass membrane protein</topology>
    </subcellularLocation>
</comment>
<feature type="transmembrane region" description="Helical" evidence="7">
    <location>
        <begin position="121"/>
        <end position="139"/>
    </location>
</feature>
<dbReference type="SUPFAM" id="SSF103481">
    <property type="entry name" value="Multidrug resistance efflux transporter EmrE"/>
    <property type="match status" value="2"/>
</dbReference>
<evidence type="ECO:0000256" key="4">
    <source>
        <dbReference type="ARBA" id="ARBA00022692"/>
    </source>
</evidence>
<feature type="transmembrane region" description="Helical" evidence="7">
    <location>
        <begin position="37"/>
        <end position="54"/>
    </location>
</feature>
<keyword evidence="6 7" id="KW-0472">Membrane</keyword>
<dbReference type="AlphaFoldDB" id="A0A8J2VC59"/>
<evidence type="ECO:0000256" key="6">
    <source>
        <dbReference type="ARBA" id="ARBA00023136"/>
    </source>
</evidence>